<dbReference type="GO" id="GO:0030955">
    <property type="term" value="F:potassium ion binding"/>
    <property type="evidence" value="ECO:0007669"/>
    <property type="project" value="InterPro"/>
</dbReference>
<evidence type="ECO:0000256" key="2">
    <source>
        <dbReference type="ARBA" id="ARBA00001958"/>
    </source>
</evidence>
<name>W7TLB7_9STRA</name>
<dbReference type="InterPro" id="IPR036918">
    <property type="entry name" value="Pyrv_Knase_C_sf"/>
</dbReference>
<dbReference type="Gene3D" id="3.20.20.60">
    <property type="entry name" value="Phosphoenolpyruvate-binding domains"/>
    <property type="match status" value="1"/>
</dbReference>
<evidence type="ECO:0000256" key="12">
    <source>
        <dbReference type="ARBA" id="ARBA00023152"/>
    </source>
</evidence>
<evidence type="ECO:0000256" key="3">
    <source>
        <dbReference type="ARBA" id="ARBA00004997"/>
    </source>
</evidence>
<feature type="domain" description="Pyruvate kinase barrel" evidence="16">
    <location>
        <begin position="312"/>
        <end position="637"/>
    </location>
</feature>
<dbReference type="InterPro" id="IPR009737">
    <property type="entry name" value="Aim32/Apd1-like"/>
</dbReference>
<dbReference type="NCBIfam" id="NF004491">
    <property type="entry name" value="PRK05826.1"/>
    <property type="match status" value="1"/>
</dbReference>
<evidence type="ECO:0000256" key="13">
    <source>
        <dbReference type="ARBA" id="ARBA00023317"/>
    </source>
</evidence>
<dbReference type="Pfam" id="PF02887">
    <property type="entry name" value="PK_C"/>
    <property type="match status" value="1"/>
</dbReference>
<dbReference type="GO" id="GO:0005524">
    <property type="term" value="F:ATP binding"/>
    <property type="evidence" value="ECO:0007669"/>
    <property type="project" value="UniProtKB-KW"/>
</dbReference>
<comment type="similarity">
    <text evidence="4 15">Belongs to the pyruvate kinase family.</text>
</comment>
<dbReference type="InterPro" id="IPR001697">
    <property type="entry name" value="Pyr_Knase"/>
</dbReference>
<evidence type="ECO:0000313" key="19">
    <source>
        <dbReference type="Proteomes" id="UP000019335"/>
    </source>
</evidence>
<keyword evidence="7" id="KW-0479">Metal-binding</keyword>
<dbReference type="InterPro" id="IPR040442">
    <property type="entry name" value="Pyrv_kinase-like_dom_sf"/>
</dbReference>
<dbReference type="GO" id="GO:0004743">
    <property type="term" value="F:pyruvate kinase activity"/>
    <property type="evidence" value="ECO:0007669"/>
    <property type="project" value="UniProtKB-EC"/>
</dbReference>
<comment type="caution">
    <text evidence="18">The sequence shown here is derived from an EMBL/GenBank/DDBJ whole genome shotgun (WGS) entry which is preliminary data.</text>
</comment>
<dbReference type="InterPro" id="IPR015793">
    <property type="entry name" value="Pyrv_Knase_brl"/>
</dbReference>
<dbReference type="GO" id="GO:0000287">
    <property type="term" value="F:magnesium ion binding"/>
    <property type="evidence" value="ECO:0007669"/>
    <property type="project" value="InterPro"/>
</dbReference>
<dbReference type="GO" id="GO:0006950">
    <property type="term" value="P:response to stress"/>
    <property type="evidence" value="ECO:0007669"/>
    <property type="project" value="UniProtKB-ARBA"/>
</dbReference>
<dbReference type="CDD" id="cd03062">
    <property type="entry name" value="TRX_Fd_Sucrase"/>
    <property type="match status" value="1"/>
</dbReference>
<keyword evidence="8" id="KW-0547">Nucleotide-binding</keyword>
<comment type="pathway">
    <text evidence="3 15">Carbohydrate degradation; glycolysis; pyruvate from D-glyceraldehyde 3-phosphate: step 5/5.</text>
</comment>
<evidence type="ECO:0000256" key="8">
    <source>
        <dbReference type="ARBA" id="ARBA00022741"/>
    </source>
</evidence>
<dbReference type="PANTHER" id="PTHR11817">
    <property type="entry name" value="PYRUVATE KINASE"/>
    <property type="match status" value="1"/>
</dbReference>
<sequence length="791" mass="85654">MTSFVRIVKGSLPTRKIPSAFVIAGAQSFTSSSSTDTSPATRRHRSLHRPINDAAPMAGTVRRYDRHVFILDPFRGHENWPTYLEESRFLLVADYMQAQRALLMAAHSRSGEQERAWTLKFNVAEALNHPLGAPSDDEDAINAFKDRGLHTILIFSPCTPSLAVRGLTKADIPALVKLLHSVADYPTTLPTALPTHVAVQNLAGKDIFVCAHASRDARCKACGPPLVKWLREEVDMRGKDQVRVWPSSHVGGHAHAANALVFPGGDWYGRVNSKEKAKILLEASSMASPPAGHVLRESNITLDHVLRENNAIRKSKIVCTLGPACWSVEGLGKLIDAGMNVARLNFSHGDHEGHGATLDRLREALATRPGVHVAVMLDTKGPEIRTGFLGSAKTVEYKKGSIVEIVTDYSMPGNSEIIACSYSDLPTTTKVGATILVADGSLVLKVTELRSSSVMAEVQNTAVIGERKNMNLPGAIVNLPTLTEKDVADLTDFGIPQNVDFIAASFVRKGSDIDYIRSVLGEEGSHIKIIAKIENQEGLHNYEEILDRTDGIMVARGDLGMEIPPEKVFLGQKMMINKANIRGKPVITATQMLESMIKNPRPTRAECTDVANAVLDGTDCVMLSGETANGDFPTEAVTIMAKICREAESAMNYNQLSNTMRNTVMAFMGHMPAPESVASSSVKTAFDIDAKMIVVLTETGNTAQLIAKYRPSMPILALTAIPETARFVQGVVKNSYCVVIGSMIGTESILLRALDIGRQKGWVESGANVVCVHGTQEAVPGSSNMLRVMIA</sequence>
<evidence type="ECO:0000256" key="10">
    <source>
        <dbReference type="ARBA" id="ARBA00022840"/>
    </source>
</evidence>
<keyword evidence="6 15" id="KW-0808">Transferase</keyword>
<reference evidence="18 19" key="1">
    <citation type="journal article" date="2014" name="Mol. Plant">
        <title>Chromosome Scale Genome Assembly and Transcriptome Profiling of Nannochloropsis gaditana in Nitrogen Depletion.</title>
        <authorList>
            <person name="Corteggiani Carpinelli E."/>
            <person name="Telatin A."/>
            <person name="Vitulo N."/>
            <person name="Forcato C."/>
            <person name="D'Angelo M."/>
            <person name="Schiavon R."/>
            <person name="Vezzi A."/>
            <person name="Giacometti G.M."/>
            <person name="Morosinotto T."/>
            <person name="Valle G."/>
        </authorList>
    </citation>
    <scope>NUCLEOTIDE SEQUENCE [LARGE SCALE GENOMIC DNA]</scope>
    <source>
        <strain evidence="18 19">B-31</strain>
    </source>
</reference>
<evidence type="ECO:0000256" key="5">
    <source>
        <dbReference type="ARBA" id="ARBA00012142"/>
    </source>
</evidence>
<dbReference type="EC" id="2.7.1.40" evidence="5 15"/>
<dbReference type="SUPFAM" id="SSF51621">
    <property type="entry name" value="Phosphoenolpyruvate/pyruvate domain"/>
    <property type="match status" value="1"/>
</dbReference>
<dbReference type="Pfam" id="PF00224">
    <property type="entry name" value="PK"/>
    <property type="match status" value="1"/>
</dbReference>
<keyword evidence="11 15" id="KW-0460">Magnesium</keyword>
<evidence type="ECO:0000256" key="1">
    <source>
        <dbReference type="ARBA" id="ARBA00001946"/>
    </source>
</evidence>
<dbReference type="OrthoDB" id="108365at2759"/>
<keyword evidence="10" id="KW-0067">ATP-binding</keyword>
<comment type="catalytic activity">
    <reaction evidence="14 15">
        <text>pyruvate + ATP = phosphoenolpyruvate + ADP + H(+)</text>
        <dbReference type="Rhea" id="RHEA:18157"/>
        <dbReference type="ChEBI" id="CHEBI:15361"/>
        <dbReference type="ChEBI" id="CHEBI:15378"/>
        <dbReference type="ChEBI" id="CHEBI:30616"/>
        <dbReference type="ChEBI" id="CHEBI:58702"/>
        <dbReference type="ChEBI" id="CHEBI:456216"/>
        <dbReference type="EC" id="2.7.1.40"/>
    </reaction>
</comment>
<evidence type="ECO:0000256" key="4">
    <source>
        <dbReference type="ARBA" id="ARBA00008663"/>
    </source>
</evidence>
<dbReference type="Gene3D" id="3.40.1380.20">
    <property type="entry name" value="Pyruvate kinase, C-terminal domain"/>
    <property type="match status" value="1"/>
</dbReference>
<dbReference type="FunFam" id="2.40.33.10:FF:000001">
    <property type="entry name" value="Pyruvate kinase"/>
    <property type="match status" value="1"/>
</dbReference>
<evidence type="ECO:0000256" key="9">
    <source>
        <dbReference type="ARBA" id="ARBA00022777"/>
    </source>
</evidence>
<dbReference type="GO" id="GO:0016301">
    <property type="term" value="F:kinase activity"/>
    <property type="evidence" value="ECO:0007669"/>
    <property type="project" value="UniProtKB-KW"/>
</dbReference>
<dbReference type="InterPro" id="IPR018209">
    <property type="entry name" value="Pyrv_Knase_AS"/>
</dbReference>
<evidence type="ECO:0000259" key="17">
    <source>
        <dbReference type="Pfam" id="PF02887"/>
    </source>
</evidence>
<dbReference type="Proteomes" id="UP000019335">
    <property type="component" value="Chromosome 5"/>
</dbReference>
<evidence type="ECO:0000256" key="6">
    <source>
        <dbReference type="ARBA" id="ARBA00022679"/>
    </source>
</evidence>
<dbReference type="SUPFAM" id="SSF52935">
    <property type="entry name" value="PK C-terminal domain-like"/>
    <property type="match status" value="1"/>
</dbReference>
<keyword evidence="9 15" id="KW-0418">Kinase</keyword>
<dbReference type="SUPFAM" id="SSF52833">
    <property type="entry name" value="Thioredoxin-like"/>
    <property type="match status" value="1"/>
</dbReference>
<dbReference type="EMBL" id="AZIL01000361">
    <property type="protein sequence ID" value="EWM27895.1"/>
    <property type="molecule type" value="Genomic_DNA"/>
</dbReference>
<evidence type="ECO:0000256" key="14">
    <source>
        <dbReference type="ARBA" id="ARBA00048152"/>
    </source>
</evidence>
<accession>W7TLB7</accession>
<comment type="cofactor">
    <cofactor evidence="1">
        <name>Mg(2+)</name>
        <dbReference type="ChEBI" id="CHEBI:18420"/>
    </cofactor>
</comment>
<dbReference type="InterPro" id="IPR036249">
    <property type="entry name" value="Thioredoxin-like_sf"/>
</dbReference>
<dbReference type="Pfam" id="PF06999">
    <property type="entry name" value="Suc_Fer-like"/>
    <property type="match status" value="1"/>
</dbReference>
<dbReference type="PRINTS" id="PR01050">
    <property type="entry name" value="PYRUVTKNASE"/>
</dbReference>
<dbReference type="InterPro" id="IPR015806">
    <property type="entry name" value="Pyrv_Knase_insert_dom_sf"/>
</dbReference>
<evidence type="ECO:0000259" key="16">
    <source>
        <dbReference type="Pfam" id="PF00224"/>
    </source>
</evidence>
<evidence type="ECO:0000313" key="18">
    <source>
        <dbReference type="EMBL" id="EWM27895.1"/>
    </source>
</evidence>
<comment type="cofactor">
    <cofactor evidence="2">
        <name>K(+)</name>
        <dbReference type="ChEBI" id="CHEBI:29103"/>
    </cofactor>
</comment>
<evidence type="ECO:0000256" key="11">
    <source>
        <dbReference type="ARBA" id="ARBA00022842"/>
    </source>
</evidence>
<dbReference type="Gene3D" id="3.40.30.10">
    <property type="entry name" value="Glutaredoxin"/>
    <property type="match status" value="1"/>
</dbReference>
<keyword evidence="12 15" id="KW-0324">Glycolysis</keyword>
<dbReference type="FunFam" id="3.20.20.60:FF:000001">
    <property type="entry name" value="Pyruvate kinase"/>
    <property type="match status" value="1"/>
</dbReference>
<evidence type="ECO:0000256" key="15">
    <source>
        <dbReference type="RuleBase" id="RU000504"/>
    </source>
</evidence>
<dbReference type="InterPro" id="IPR015795">
    <property type="entry name" value="Pyrv_Knase_C"/>
</dbReference>
<gene>
    <name evidence="18" type="ORF">Naga_100197g3</name>
</gene>
<dbReference type="NCBIfam" id="TIGR01064">
    <property type="entry name" value="pyruv_kin"/>
    <property type="match status" value="1"/>
</dbReference>
<dbReference type="UniPathway" id="UPA00109">
    <property type="reaction ID" value="UER00188"/>
</dbReference>
<feature type="domain" description="Pyruvate kinase C-terminal" evidence="17">
    <location>
        <begin position="675"/>
        <end position="789"/>
    </location>
</feature>
<dbReference type="SUPFAM" id="SSF50800">
    <property type="entry name" value="PK beta-barrel domain-like"/>
    <property type="match status" value="1"/>
</dbReference>
<keyword evidence="19" id="KW-1185">Reference proteome</keyword>
<dbReference type="NCBIfam" id="NF004978">
    <property type="entry name" value="PRK06354.1"/>
    <property type="match status" value="1"/>
</dbReference>
<evidence type="ECO:0000256" key="7">
    <source>
        <dbReference type="ARBA" id="ARBA00022723"/>
    </source>
</evidence>
<dbReference type="Gene3D" id="2.40.33.10">
    <property type="entry name" value="PK beta-barrel domain-like"/>
    <property type="match status" value="1"/>
</dbReference>
<dbReference type="PROSITE" id="PS00110">
    <property type="entry name" value="PYRUVATE_KINASE"/>
    <property type="match status" value="1"/>
</dbReference>
<protein>
    <recommendedName>
        <fullName evidence="5 15">Pyruvate kinase</fullName>
        <ecNumber evidence="5 15">2.7.1.40</ecNumber>
    </recommendedName>
</protein>
<keyword evidence="13 18" id="KW-0670">Pyruvate</keyword>
<dbReference type="InterPro" id="IPR011037">
    <property type="entry name" value="Pyrv_Knase-like_insert_dom_sf"/>
</dbReference>
<dbReference type="AlphaFoldDB" id="W7TLB7"/>
<proteinExistence type="inferred from homology"/>
<organism evidence="18 19">
    <name type="scientific">Nannochloropsis gaditana</name>
    <dbReference type="NCBI Taxonomy" id="72520"/>
    <lineage>
        <taxon>Eukaryota</taxon>
        <taxon>Sar</taxon>
        <taxon>Stramenopiles</taxon>
        <taxon>Ochrophyta</taxon>
        <taxon>Eustigmatophyceae</taxon>
        <taxon>Eustigmatales</taxon>
        <taxon>Monodopsidaceae</taxon>
        <taxon>Nannochloropsis</taxon>
    </lineage>
</organism>
<dbReference type="InterPro" id="IPR015813">
    <property type="entry name" value="Pyrv/PenolPyrv_kinase-like_dom"/>
</dbReference>